<dbReference type="PROSITE" id="PS50871">
    <property type="entry name" value="C1Q"/>
    <property type="match status" value="1"/>
</dbReference>
<dbReference type="SMART" id="SM00110">
    <property type="entry name" value="C1Q"/>
    <property type="match status" value="1"/>
</dbReference>
<dbReference type="InterPro" id="IPR050822">
    <property type="entry name" value="Cerebellin_Synaptic_Org"/>
</dbReference>
<dbReference type="AlphaFoldDB" id="A0ABD3VFA6"/>
<dbReference type="Pfam" id="PF00386">
    <property type="entry name" value="C1q"/>
    <property type="match status" value="1"/>
</dbReference>
<sequence length="202" mass="21899">MKLEIATLTNTVRNISDTTHILTNTVHSLTNTVYNLTDAVYNLTTINQAQEEKIKALEAGSSDIPAFMATLSRDLSDCSTDQFVVFDNAILNIGNVYDEVHGVFRAPVAGTYQFSLSLSVPGDGNQYSVVIKKGTPSTNVGYLYSNSYLNPYYLGRSTSILTQLEEGEDVWVACSLDGTHIAGGTGTIGQFYSHFSGFIVSV</sequence>
<feature type="domain" description="C1q" evidence="4">
    <location>
        <begin position="60"/>
        <end position="202"/>
    </location>
</feature>
<evidence type="ECO:0000256" key="3">
    <source>
        <dbReference type="ARBA" id="ARBA00022729"/>
    </source>
</evidence>
<name>A0ABD3VFA6_SINWO</name>
<evidence type="ECO:0000313" key="6">
    <source>
        <dbReference type="Proteomes" id="UP001634394"/>
    </source>
</evidence>
<dbReference type="Proteomes" id="UP001634394">
    <property type="component" value="Unassembled WGS sequence"/>
</dbReference>
<dbReference type="InterPro" id="IPR001073">
    <property type="entry name" value="C1q_dom"/>
</dbReference>
<dbReference type="InterPro" id="IPR008983">
    <property type="entry name" value="Tumour_necrosis_fac-like_dom"/>
</dbReference>
<dbReference type="PANTHER" id="PTHR22923">
    <property type="entry name" value="CEREBELLIN-RELATED"/>
    <property type="match status" value="1"/>
</dbReference>
<dbReference type="Gene3D" id="2.60.120.40">
    <property type="match status" value="1"/>
</dbReference>
<accession>A0ABD3VFA6</accession>
<organism evidence="5 6">
    <name type="scientific">Sinanodonta woodiana</name>
    <name type="common">Chinese pond mussel</name>
    <name type="synonym">Anodonta woodiana</name>
    <dbReference type="NCBI Taxonomy" id="1069815"/>
    <lineage>
        <taxon>Eukaryota</taxon>
        <taxon>Metazoa</taxon>
        <taxon>Spiralia</taxon>
        <taxon>Lophotrochozoa</taxon>
        <taxon>Mollusca</taxon>
        <taxon>Bivalvia</taxon>
        <taxon>Autobranchia</taxon>
        <taxon>Heteroconchia</taxon>
        <taxon>Palaeoheterodonta</taxon>
        <taxon>Unionida</taxon>
        <taxon>Unionoidea</taxon>
        <taxon>Unionidae</taxon>
        <taxon>Unioninae</taxon>
        <taxon>Sinanodonta</taxon>
    </lineage>
</organism>
<keyword evidence="6" id="KW-1185">Reference proteome</keyword>
<reference evidence="5 6" key="1">
    <citation type="submission" date="2024-11" db="EMBL/GenBank/DDBJ databases">
        <title>Chromosome-level genome assembly of the freshwater bivalve Anodonta woodiana.</title>
        <authorList>
            <person name="Chen X."/>
        </authorList>
    </citation>
    <scope>NUCLEOTIDE SEQUENCE [LARGE SCALE GENOMIC DNA]</scope>
    <source>
        <strain evidence="5">MN2024</strain>
        <tissue evidence="5">Gills</tissue>
    </source>
</reference>
<evidence type="ECO:0000256" key="1">
    <source>
        <dbReference type="ARBA" id="ARBA00004613"/>
    </source>
</evidence>
<dbReference type="PANTHER" id="PTHR22923:SF116">
    <property type="entry name" value="C1Q DOMAIN-CONTAINING PROTEIN"/>
    <property type="match status" value="1"/>
</dbReference>
<protein>
    <recommendedName>
        <fullName evidence="4">C1q domain-containing protein</fullName>
    </recommendedName>
</protein>
<comment type="caution">
    <text evidence="5">The sequence shown here is derived from an EMBL/GenBank/DDBJ whole genome shotgun (WGS) entry which is preliminary data.</text>
</comment>
<proteinExistence type="predicted"/>
<evidence type="ECO:0000313" key="5">
    <source>
        <dbReference type="EMBL" id="KAL3860274.1"/>
    </source>
</evidence>
<keyword evidence="2" id="KW-0964">Secreted</keyword>
<keyword evidence="3" id="KW-0732">Signal</keyword>
<evidence type="ECO:0000256" key="2">
    <source>
        <dbReference type="ARBA" id="ARBA00022525"/>
    </source>
</evidence>
<dbReference type="GO" id="GO:0005576">
    <property type="term" value="C:extracellular region"/>
    <property type="evidence" value="ECO:0007669"/>
    <property type="project" value="UniProtKB-SubCell"/>
</dbReference>
<dbReference type="SUPFAM" id="SSF49842">
    <property type="entry name" value="TNF-like"/>
    <property type="match status" value="1"/>
</dbReference>
<evidence type="ECO:0000259" key="4">
    <source>
        <dbReference type="PROSITE" id="PS50871"/>
    </source>
</evidence>
<gene>
    <name evidence="5" type="ORF">ACJMK2_010417</name>
</gene>
<comment type="subcellular location">
    <subcellularLocation>
        <location evidence="1">Secreted</location>
    </subcellularLocation>
</comment>
<dbReference type="EMBL" id="JBJQND010000012">
    <property type="protein sequence ID" value="KAL3860274.1"/>
    <property type="molecule type" value="Genomic_DNA"/>
</dbReference>